<evidence type="ECO:0000256" key="4">
    <source>
        <dbReference type="ARBA" id="ARBA00022803"/>
    </source>
</evidence>
<dbReference type="AlphaFoldDB" id="A0AAD8LV61"/>
<dbReference type="Gene3D" id="1.25.40.10">
    <property type="entry name" value="Tetratricopeptide repeat domain"/>
    <property type="match status" value="2"/>
</dbReference>
<dbReference type="Proteomes" id="UP001230051">
    <property type="component" value="Unassembled WGS sequence"/>
</dbReference>
<keyword evidence="3" id="KW-0677">Repeat</keyword>
<evidence type="ECO:0000313" key="8">
    <source>
        <dbReference type="EMBL" id="KAK1175857.1"/>
    </source>
</evidence>
<dbReference type="Pfam" id="PF07719">
    <property type="entry name" value="TPR_2"/>
    <property type="match status" value="1"/>
</dbReference>
<dbReference type="InterPro" id="IPR019734">
    <property type="entry name" value="TPR_rpt"/>
</dbReference>
<gene>
    <name evidence="8" type="primary">ttc29</name>
    <name evidence="8" type="ORF">AOXY_G579</name>
</gene>
<feature type="compositionally biased region" description="Polar residues" evidence="7">
    <location>
        <begin position="16"/>
        <end position="36"/>
    </location>
</feature>
<dbReference type="GO" id="GO:0005737">
    <property type="term" value="C:cytoplasm"/>
    <property type="evidence" value="ECO:0007669"/>
    <property type="project" value="UniProtKB-SubCell"/>
</dbReference>
<evidence type="ECO:0000256" key="2">
    <source>
        <dbReference type="ARBA" id="ARBA00022490"/>
    </source>
</evidence>
<comment type="function">
    <text evidence="6">Axonemal protein which is implicated in axonemal and/or peri-axonemal structure assembly and regulates flagellum assembly and beating and therefore sperm motility.</text>
</comment>
<proteinExistence type="predicted"/>
<dbReference type="InterPro" id="IPR051476">
    <property type="entry name" value="Bac_ResReg_Asp_Phosphatase"/>
</dbReference>
<sequence>MSTLPAMPQHVGFLPSITTQTSNPSPAQQQLPNSRSWIHKKDKDIGPSHGLEEKPKQPELSKLEIAVYKNSHKHNICVNMLREGYHKSFSELFALIQKWNTSREAAGPGSAIWQEEPLEKQSDKLDQLQHFLTRAEAAQRAGRYEEMYTNQLSLAHYFNNSDDKWLSHHFFESCLHTSKLVKDGGQKEAEAHSNMGKVYMEQGQLEKAAEHYEVFHHLTLGLAWKDKAGRTHNSWGCESLWRIYTLLADKMLENKKHEQAIKTLIKAFEMAKEVGDKKIEGEAAYRVGLAYHKCGDPETATTYLNMFMEISTALGDSNGLGKAFEAMAKALESQGKIIESVKYLEKFIQVAKSSDQSRSLQDACMCLGVIYNNRGQYDKGCKYFEMASTIAMNLGDLQLLEKAQVYIGIGKAHQMTAFSSHIEATGHVNMERVLAWKNSRNDMFNDPSAVYTKSNQYLEKVGHHDLHPQHAESHNEFLGKERKNRLRRN</sequence>
<dbReference type="PANTHER" id="PTHR46630">
    <property type="entry name" value="TETRATRICOPEPTIDE REPEAT PROTEIN 29"/>
    <property type="match status" value="1"/>
</dbReference>
<dbReference type="PANTHER" id="PTHR46630:SF1">
    <property type="entry name" value="TETRATRICOPEPTIDE REPEAT PROTEIN 29"/>
    <property type="match status" value="1"/>
</dbReference>
<evidence type="ECO:0000256" key="7">
    <source>
        <dbReference type="SAM" id="MobiDB-lite"/>
    </source>
</evidence>
<dbReference type="SUPFAM" id="SSF48452">
    <property type="entry name" value="TPR-like"/>
    <property type="match status" value="1"/>
</dbReference>
<dbReference type="SMART" id="SM00028">
    <property type="entry name" value="TPR"/>
    <property type="match status" value="5"/>
</dbReference>
<dbReference type="EMBL" id="JAGXEW010000001">
    <property type="protein sequence ID" value="KAK1175857.1"/>
    <property type="molecule type" value="Genomic_DNA"/>
</dbReference>
<comment type="subcellular location">
    <subcellularLocation>
        <location evidence="1">Cytoplasm</location>
    </subcellularLocation>
</comment>
<dbReference type="GO" id="GO:0036126">
    <property type="term" value="C:sperm flagellum"/>
    <property type="evidence" value="ECO:0007669"/>
    <property type="project" value="TreeGrafter"/>
</dbReference>
<feature type="compositionally biased region" description="Basic and acidic residues" evidence="7">
    <location>
        <begin position="466"/>
        <end position="481"/>
    </location>
</feature>
<evidence type="ECO:0000256" key="1">
    <source>
        <dbReference type="ARBA" id="ARBA00004496"/>
    </source>
</evidence>
<accession>A0AAD8LV61</accession>
<keyword evidence="9" id="KW-1185">Reference proteome</keyword>
<evidence type="ECO:0000256" key="3">
    <source>
        <dbReference type="ARBA" id="ARBA00022737"/>
    </source>
</evidence>
<feature type="region of interest" description="Disordered" evidence="7">
    <location>
        <begin position="466"/>
        <end position="489"/>
    </location>
</feature>
<evidence type="ECO:0000256" key="5">
    <source>
        <dbReference type="ARBA" id="ARBA00040665"/>
    </source>
</evidence>
<keyword evidence="4" id="KW-0802">TPR repeat</keyword>
<evidence type="ECO:0000256" key="6">
    <source>
        <dbReference type="ARBA" id="ARBA00044739"/>
    </source>
</evidence>
<dbReference type="GO" id="GO:0003341">
    <property type="term" value="P:cilium movement"/>
    <property type="evidence" value="ECO:0007669"/>
    <property type="project" value="TreeGrafter"/>
</dbReference>
<protein>
    <recommendedName>
        <fullName evidence="5">Tetratricopeptide repeat protein 29</fullName>
    </recommendedName>
</protein>
<feature type="region of interest" description="Disordered" evidence="7">
    <location>
        <begin position="1"/>
        <end position="58"/>
    </location>
</feature>
<comment type="caution">
    <text evidence="8">The sequence shown here is derived from an EMBL/GenBank/DDBJ whole genome shotgun (WGS) entry which is preliminary data.</text>
</comment>
<feature type="compositionally biased region" description="Basic and acidic residues" evidence="7">
    <location>
        <begin position="39"/>
        <end position="58"/>
    </location>
</feature>
<reference evidence="8" key="1">
    <citation type="submission" date="2022-02" db="EMBL/GenBank/DDBJ databases">
        <title>Atlantic sturgeon de novo genome assembly.</title>
        <authorList>
            <person name="Stock M."/>
            <person name="Klopp C."/>
            <person name="Guiguen Y."/>
            <person name="Cabau C."/>
            <person name="Parinello H."/>
            <person name="Santidrian Yebra-Pimentel E."/>
            <person name="Kuhl H."/>
            <person name="Dirks R.P."/>
            <person name="Guessner J."/>
            <person name="Wuertz S."/>
            <person name="Du K."/>
            <person name="Schartl M."/>
        </authorList>
    </citation>
    <scope>NUCLEOTIDE SEQUENCE</scope>
    <source>
        <strain evidence="8">STURGEONOMICS-FGT-2020</strain>
        <tissue evidence="8">Whole blood</tissue>
    </source>
</reference>
<dbReference type="InterPro" id="IPR013105">
    <property type="entry name" value="TPR_2"/>
</dbReference>
<keyword evidence="2" id="KW-0963">Cytoplasm</keyword>
<evidence type="ECO:0000313" key="9">
    <source>
        <dbReference type="Proteomes" id="UP001230051"/>
    </source>
</evidence>
<name>A0AAD8LV61_ACIOX</name>
<organism evidence="8 9">
    <name type="scientific">Acipenser oxyrinchus oxyrinchus</name>
    <dbReference type="NCBI Taxonomy" id="40147"/>
    <lineage>
        <taxon>Eukaryota</taxon>
        <taxon>Metazoa</taxon>
        <taxon>Chordata</taxon>
        <taxon>Craniata</taxon>
        <taxon>Vertebrata</taxon>
        <taxon>Euteleostomi</taxon>
        <taxon>Actinopterygii</taxon>
        <taxon>Chondrostei</taxon>
        <taxon>Acipenseriformes</taxon>
        <taxon>Acipenseridae</taxon>
        <taxon>Acipenser</taxon>
    </lineage>
</organism>
<dbReference type="InterPro" id="IPR011990">
    <property type="entry name" value="TPR-like_helical_dom_sf"/>
</dbReference>